<keyword evidence="4 8" id="KW-0812">Transmembrane</keyword>
<evidence type="ECO:0000259" key="9">
    <source>
        <dbReference type="Pfam" id="PF07715"/>
    </source>
</evidence>
<dbReference type="InterPro" id="IPR036942">
    <property type="entry name" value="Beta-barrel_TonB_sf"/>
</dbReference>
<protein>
    <submittedName>
        <fullName evidence="10">TonB-linked outer membrane protein, SusC/RagA family</fullName>
    </submittedName>
</protein>
<dbReference type="PANTHER" id="PTHR30069">
    <property type="entry name" value="TONB-DEPENDENT OUTER MEMBRANE RECEPTOR"/>
    <property type="match status" value="1"/>
</dbReference>
<comment type="subcellular location">
    <subcellularLocation>
        <location evidence="1 8">Cell outer membrane</location>
        <topology evidence="1 8">Multi-pass membrane protein</topology>
    </subcellularLocation>
</comment>
<keyword evidence="7 8" id="KW-0998">Cell outer membrane</keyword>
<dbReference type="InterPro" id="IPR008969">
    <property type="entry name" value="CarboxyPept-like_regulatory"/>
</dbReference>
<keyword evidence="6 8" id="KW-0472">Membrane</keyword>
<evidence type="ECO:0000256" key="1">
    <source>
        <dbReference type="ARBA" id="ARBA00004571"/>
    </source>
</evidence>
<name>A0A1I1M5R1_9BACT</name>
<reference evidence="10 11" key="1">
    <citation type="submission" date="2016-10" db="EMBL/GenBank/DDBJ databases">
        <authorList>
            <person name="de Groot N.N."/>
        </authorList>
    </citation>
    <scope>NUCLEOTIDE SEQUENCE [LARGE SCALE GENOMIC DNA]</scope>
    <source>
        <strain evidence="10 11">DSM 26130</strain>
    </source>
</reference>
<keyword evidence="5" id="KW-0732">Signal</keyword>
<feature type="domain" description="TonB-dependent receptor plug" evidence="9">
    <location>
        <begin position="138"/>
        <end position="245"/>
    </location>
</feature>
<dbReference type="RefSeq" id="WP_093824468.1">
    <property type="nucleotide sequence ID" value="NZ_FOLQ01000002.1"/>
</dbReference>
<dbReference type="FunFam" id="2.170.130.10:FF:000003">
    <property type="entry name" value="SusC/RagA family TonB-linked outer membrane protein"/>
    <property type="match status" value="1"/>
</dbReference>
<proteinExistence type="inferred from homology"/>
<dbReference type="InterPro" id="IPR037066">
    <property type="entry name" value="Plug_dom_sf"/>
</dbReference>
<dbReference type="STRING" id="662367.SAMN05216167_102465"/>
<dbReference type="AlphaFoldDB" id="A0A1I1M5R1"/>
<dbReference type="Gene3D" id="2.170.130.10">
    <property type="entry name" value="TonB-dependent receptor, plug domain"/>
    <property type="match status" value="1"/>
</dbReference>
<dbReference type="Proteomes" id="UP000198598">
    <property type="component" value="Unassembled WGS sequence"/>
</dbReference>
<evidence type="ECO:0000313" key="11">
    <source>
        <dbReference type="Proteomes" id="UP000198598"/>
    </source>
</evidence>
<evidence type="ECO:0000256" key="2">
    <source>
        <dbReference type="ARBA" id="ARBA00022448"/>
    </source>
</evidence>
<dbReference type="GO" id="GO:0009279">
    <property type="term" value="C:cell outer membrane"/>
    <property type="evidence" value="ECO:0007669"/>
    <property type="project" value="UniProtKB-SubCell"/>
</dbReference>
<dbReference type="Gene3D" id="2.40.170.20">
    <property type="entry name" value="TonB-dependent receptor, beta-barrel domain"/>
    <property type="match status" value="1"/>
</dbReference>
<dbReference type="InterPro" id="IPR039426">
    <property type="entry name" value="TonB-dep_rcpt-like"/>
</dbReference>
<comment type="similarity">
    <text evidence="8">Belongs to the TonB-dependent receptor family.</text>
</comment>
<evidence type="ECO:0000256" key="8">
    <source>
        <dbReference type="PROSITE-ProRule" id="PRU01360"/>
    </source>
</evidence>
<organism evidence="10 11">
    <name type="scientific">Spirosoma endophyticum</name>
    <dbReference type="NCBI Taxonomy" id="662367"/>
    <lineage>
        <taxon>Bacteria</taxon>
        <taxon>Pseudomonadati</taxon>
        <taxon>Bacteroidota</taxon>
        <taxon>Cytophagia</taxon>
        <taxon>Cytophagales</taxon>
        <taxon>Cytophagaceae</taxon>
        <taxon>Spirosoma</taxon>
    </lineage>
</organism>
<evidence type="ECO:0000256" key="3">
    <source>
        <dbReference type="ARBA" id="ARBA00022452"/>
    </source>
</evidence>
<sequence>MQKQFTQKVHNIREDTFLMDANRVCRNTFCLLFVLGLLSSAGAFAQMKVTGKVLDAQGLALPGVSIVVKGTTTGTVSAVQGDYTLNVPNRTSTLVFSYIGYTSQEVPVNNRTEINITLASDDKMLSEVVVVGYGEQKKETVTGAVATVKGSDLIKSPAVNLSNSIAGRMPGVIATNASGEPGADGATIRIRGSSTLGNNDALIVIDGVPARAGGIDRLNPADIESMSVLKDASAAIYGSRAANGVILVTTKRGKSGKPELSYSFNQGFGQPTVIPKMASAAEYAQLNNEINLYNNLPAGYWKDATTAFNTTGSYTRPDNGVVVKAAYSPDDIKKFQDGSDPWGHPNTDWFGAALKTWSPQVRHTLQLVGGSENIKYLTSVNYQNQDAYYKNSATGYKQYDFRLNLDAKISKYINLVTGVVGRQENRFYPTVSAGDIFRMLARGYPNKPAFWPNGLPAPDIENGQQPVLVTTSATGYDKDTRYYLQSNASLNITNPWVPGLKLTASVALDKYIQQGKRWQTPWFVYSWDYTSYDPTTKEPLLQRVQKGPAQSTLNQYTNDQFNSLLSGILSYDHTFGASHAITLLAGITKEQSNSNGFRGFRQYFNSTAIDQLFAGGSSQQVATNDPTQTPIWQRARMSYFGRAAYNYKEKYLAEFLWRYDGSYMFPRSSRWGFFPGVTAGWRVSEEDFFKKALPVVSSLKLRASWGQLGNDQVYFNNTLREYDYLPTYAYGDRVNSNWGYVINNQVSQTLYENGVPNTSLTWEVANNSDIGLEGSLLNGKVFFEFDVFQNKRSNILWRKSASIPQTTGATLPATNIGRVTNKGYEFRVGYNGQAGDFKYSVSVNGGYAKNEITFWDETPGAPEWQRSTGKPIPTNVNDPNMANGTLMYQYDGIFSTQADIDANKLDYSGVGASLLRPGDMKLKDIDGNGKIDAQDRVRADRNNQPRFQGGLNASVRYKNFDFSVLFQGSAGGQIFLQTESGTIGNFLQYSYDHRWTVDNPSTVDPRIVDRSNQYFSNGTTYWLKSTNYIRLKNLELGYTLPSTIGSKIGLNNLRVYVNGLNLVTYAPAMKGIFDPESTSGSTTSATGNGQYYPQARVINAGLSLSF</sequence>
<dbReference type="InterPro" id="IPR023997">
    <property type="entry name" value="TonB-dep_OMP_SusC/RagA_CS"/>
</dbReference>
<keyword evidence="3 8" id="KW-1134">Transmembrane beta strand</keyword>
<evidence type="ECO:0000256" key="4">
    <source>
        <dbReference type="ARBA" id="ARBA00022692"/>
    </source>
</evidence>
<dbReference type="GO" id="GO:0015344">
    <property type="term" value="F:siderophore uptake transmembrane transporter activity"/>
    <property type="evidence" value="ECO:0007669"/>
    <property type="project" value="TreeGrafter"/>
</dbReference>
<dbReference type="SUPFAM" id="SSF49464">
    <property type="entry name" value="Carboxypeptidase regulatory domain-like"/>
    <property type="match status" value="1"/>
</dbReference>
<evidence type="ECO:0000256" key="6">
    <source>
        <dbReference type="ARBA" id="ARBA00023136"/>
    </source>
</evidence>
<dbReference type="Gene3D" id="2.60.40.1120">
    <property type="entry name" value="Carboxypeptidase-like, regulatory domain"/>
    <property type="match status" value="1"/>
</dbReference>
<dbReference type="Pfam" id="PF13715">
    <property type="entry name" value="CarbopepD_reg_2"/>
    <property type="match status" value="1"/>
</dbReference>
<evidence type="ECO:0000313" key="10">
    <source>
        <dbReference type="EMBL" id="SFC80731.1"/>
    </source>
</evidence>
<evidence type="ECO:0000256" key="5">
    <source>
        <dbReference type="ARBA" id="ARBA00022729"/>
    </source>
</evidence>
<dbReference type="Pfam" id="PF07715">
    <property type="entry name" value="Plug"/>
    <property type="match status" value="1"/>
</dbReference>
<dbReference type="FunFam" id="2.60.40.1120:FF:000003">
    <property type="entry name" value="Outer membrane protein Omp121"/>
    <property type="match status" value="1"/>
</dbReference>
<dbReference type="NCBIfam" id="TIGR04057">
    <property type="entry name" value="SusC_RagA_signa"/>
    <property type="match status" value="1"/>
</dbReference>
<dbReference type="SUPFAM" id="SSF56935">
    <property type="entry name" value="Porins"/>
    <property type="match status" value="1"/>
</dbReference>
<keyword evidence="2 8" id="KW-0813">Transport</keyword>
<dbReference type="EMBL" id="FOLQ01000002">
    <property type="protein sequence ID" value="SFC80731.1"/>
    <property type="molecule type" value="Genomic_DNA"/>
</dbReference>
<gene>
    <name evidence="10" type="ORF">SAMN05216167_102465</name>
</gene>
<accession>A0A1I1M5R1</accession>
<dbReference type="OrthoDB" id="9768177at2"/>
<evidence type="ECO:0000256" key="7">
    <source>
        <dbReference type="ARBA" id="ARBA00023237"/>
    </source>
</evidence>
<keyword evidence="11" id="KW-1185">Reference proteome</keyword>
<dbReference type="InterPro" id="IPR012910">
    <property type="entry name" value="Plug_dom"/>
</dbReference>
<dbReference type="PROSITE" id="PS52016">
    <property type="entry name" value="TONB_DEPENDENT_REC_3"/>
    <property type="match status" value="1"/>
</dbReference>
<dbReference type="GO" id="GO:0044718">
    <property type="term" value="P:siderophore transmembrane transport"/>
    <property type="evidence" value="ECO:0007669"/>
    <property type="project" value="TreeGrafter"/>
</dbReference>
<dbReference type="PANTHER" id="PTHR30069:SF29">
    <property type="entry name" value="HEMOGLOBIN AND HEMOGLOBIN-HAPTOGLOBIN-BINDING PROTEIN 1-RELATED"/>
    <property type="match status" value="1"/>
</dbReference>
<dbReference type="NCBIfam" id="TIGR04056">
    <property type="entry name" value="OMP_RagA_SusC"/>
    <property type="match status" value="1"/>
</dbReference>
<dbReference type="InterPro" id="IPR023996">
    <property type="entry name" value="TonB-dep_OMP_SusC/RagA"/>
</dbReference>